<dbReference type="SUPFAM" id="SSF51604">
    <property type="entry name" value="Enolase C-terminal domain-like"/>
    <property type="match status" value="1"/>
</dbReference>
<reference evidence="2" key="1">
    <citation type="submission" date="2018-05" db="EMBL/GenBank/DDBJ databases">
        <authorList>
            <person name="Lanie J.A."/>
            <person name="Ng W.-L."/>
            <person name="Kazmierczak K.M."/>
            <person name="Andrzejewski T.M."/>
            <person name="Davidsen T.M."/>
            <person name="Wayne K.J."/>
            <person name="Tettelin H."/>
            <person name="Glass J.I."/>
            <person name="Rusch D."/>
            <person name="Podicherti R."/>
            <person name="Tsui H.-C.T."/>
            <person name="Winkler M.E."/>
        </authorList>
    </citation>
    <scope>NUCLEOTIDE SEQUENCE</scope>
</reference>
<dbReference type="Gene3D" id="3.30.390.10">
    <property type="entry name" value="Enolase-like, N-terminal domain"/>
    <property type="match status" value="1"/>
</dbReference>
<dbReference type="Gene3D" id="3.20.20.120">
    <property type="entry name" value="Enolase-like C-terminal domain"/>
    <property type="match status" value="1"/>
</dbReference>
<name>A0A382JXZ3_9ZZZZ</name>
<feature type="non-terminal residue" evidence="2">
    <location>
        <position position="400"/>
    </location>
</feature>
<feature type="domain" description="Mandelate racemase/muconate lactonizing enzyme C-terminal" evidence="1">
    <location>
        <begin position="207"/>
        <end position="304"/>
    </location>
</feature>
<dbReference type="Pfam" id="PF02746">
    <property type="entry name" value="MR_MLE_N"/>
    <property type="match status" value="1"/>
</dbReference>
<dbReference type="InterPro" id="IPR013342">
    <property type="entry name" value="Mandelate_racemase_C"/>
</dbReference>
<dbReference type="PANTHER" id="PTHR48080">
    <property type="entry name" value="D-GALACTONATE DEHYDRATASE-RELATED"/>
    <property type="match status" value="1"/>
</dbReference>
<proteinExistence type="predicted"/>
<organism evidence="2">
    <name type="scientific">marine metagenome</name>
    <dbReference type="NCBI Taxonomy" id="408172"/>
    <lineage>
        <taxon>unclassified sequences</taxon>
        <taxon>metagenomes</taxon>
        <taxon>ecological metagenomes</taxon>
    </lineage>
</organism>
<accession>A0A382JXZ3</accession>
<protein>
    <recommendedName>
        <fullName evidence="1">Mandelate racemase/muconate lactonizing enzyme C-terminal domain-containing protein</fullName>
    </recommendedName>
</protein>
<dbReference type="InterPro" id="IPR036849">
    <property type="entry name" value="Enolase-like_C_sf"/>
</dbReference>
<dbReference type="SMART" id="SM00922">
    <property type="entry name" value="MR_MLE"/>
    <property type="match status" value="1"/>
</dbReference>
<evidence type="ECO:0000313" key="2">
    <source>
        <dbReference type="EMBL" id="SVC16525.1"/>
    </source>
</evidence>
<dbReference type="SUPFAM" id="SSF54826">
    <property type="entry name" value="Enolase N-terminal domain-like"/>
    <property type="match status" value="1"/>
</dbReference>
<sequence>MECVQVERKSVYSFYAQMLVATLCLTIGRAESSTSSGNTYLNAVELLTAFSGKSAVQYEPFFRFSDETRIVSVEVHAVGTESTNARYYAGSEVWKQINNILRITTADGFEGMSGVVSESQGEFSKEQLLELQSVTADLLALKSLDPVEVGIMLELTRPDLSDASRANIDIALWDLAASRAGRPLYEILGAKRNSIETYASLPFYDSLPEYVEAVNEYAKLGYNIFKFHVWGSIEEDSKLVQLIQQTFADSPYRFMMDLEGAYGFEDALRLGGEMDERLFIWFEGPIDDKLLEQYRELRSRLTLPIIPAGYNIYSPEFIRQGIKIGSWDAGRFDATTIGGISKALKLLIIANDAGLSIEIQSWGHSLAQAANLHLMLANERTRYFEASMPKEAYEFGMKNG</sequence>
<dbReference type="InterPro" id="IPR029017">
    <property type="entry name" value="Enolase-like_N"/>
</dbReference>
<dbReference type="AlphaFoldDB" id="A0A382JXZ3"/>
<dbReference type="Pfam" id="PF13378">
    <property type="entry name" value="MR_MLE_C"/>
    <property type="match status" value="1"/>
</dbReference>
<dbReference type="InterPro" id="IPR013341">
    <property type="entry name" value="Mandelate_racemase_N_dom"/>
</dbReference>
<gene>
    <name evidence="2" type="ORF">METZ01_LOCUS269379</name>
</gene>
<dbReference type="InterPro" id="IPR034593">
    <property type="entry name" value="DgoD-like"/>
</dbReference>
<dbReference type="EMBL" id="UINC01076912">
    <property type="protein sequence ID" value="SVC16525.1"/>
    <property type="molecule type" value="Genomic_DNA"/>
</dbReference>
<evidence type="ECO:0000259" key="1">
    <source>
        <dbReference type="SMART" id="SM00922"/>
    </source>
</evidence>
<dbReference type="InterPro" id="IPR029065">
    <property type="entry name" value="Enolase_C-like"/>
</dbReference>